<sequence>MRIFIRSYSSIRDPYTILGVKRDSTVDEVKEAYYTLSKKYHPDSVTADAAKFLAIKSAYEKLKDNKVENGVQKLHTFTMEDLRKVNERFDNYNRDRVRDYSEDMENFKKSYRGDPEVGTKQSLWKKTLESLASAHIVLKVLWCAILGGTLGATTFFRIQWSKMEEYKRKNPHLIYE</sequence>
<dbReference type="GO" id="GO:0051787">
    <property type="term" value="F:misfolded protein binding"/>
    <property type="evidence" value="ECO:0007669"/>
    <property type="project" value="TreeGrafter"/>
</dbReference>
<keyword evidence="9" id="KW-1185">Reference proteome</keyword>
<evidence type="ECO:0000313" key="9">
    <source>
        <dbReference type="Proteomes" id="UP000614601"/>
    </source>
</evidence>
<comment type="caution">
    <text evidence="8">The sequence shown here is derived from an EMBL/GenBank/DDBJ whole genome shotgun (WGS) entry which is preliminary data.</text>
</comment>
<dbReference type="GO" id="GO:0005783">
    <property type="term" value="C:endoplasmic reticulum"/>
    <property type="evidence" value="ECO:0007669"/>
    <property type="project" value="TreeGrafter"/>
</dbReference>
<dbReference type="CDD" id="cd06257">
    <property type="entry name" value="DnaJ"/>
    <property type="match status" value="1"/>
</dbReference>
<gene>
    <name evidence="8" type="ORF">BOKJ2_LOCUS10675</name>
</gene>
<dbReference type="PANTHER" id="PTHR44360:SF1">
    <property type="entry name" value="DNAJ HOMOLOG SUBFAMILY B MEMBER 9"/>
    <property type="match status" value="1"/>
</dbReference>
<evidence type="ECO:0000256" key="2">
    <source>
        <dbReference type="ARBA" id="ARBA00040158"/>
    </source>
</evidence>
<dbReference type="GO" id="GO:0051087">
    <property type="term" value="F:protein-folding chaperone binding"/>
    <property type="evidence" value="ECO:0007669"/>
    <property type="project" value="TreeGrafter"/>
</dbReference>
<dbReference type="Proteomes" id="UP000614601">
    <property type="component" value="Unassembled WGS sequence"/>
</dbReference>
<dbReference type="EMBL" id="CAJFCW020000005">
    <property type="protein sequence ID" value="CAG9119105.1"/>
    <property type="molecule type" value="Genomic_DNA"/>
</dbReference>
<dbReference type="SMART" id="SM00271">
    <property type="entry name" value="DnaJ"/>
    <property type="match status" value="1"/>
</dbReference>
<dbReference type="Pfam" id="PF00226">
    <property type="entry name" value="DnaJ"/>
    <property type="match status" value="1"/>
</dbReference>
<comment type="subunit">
    <text evidence="5">Interacts with HSPA5/BiP; interaction is direct. Interacts with ERN1/IRE1 (via the luminal region). Interacts with DERL1.</text>
</comment>
<dbReference type="EMBL" id="CAJFDH010000005">
    <property type="protein sequence ID" value="CAD5223905.1"/>
    <property type="molecule type" value="Genomic_DNA"/>
</dbReference>
<evidence type="ECO:0000256" key="3">
    <source>
        <dbReference type="ARBA" id="ARBA00041533"/>
    </source>
</evidence>
<feature type="transmembrane region" description="Helical" evidence="6">
    <location>
        <begin position="136"/>
        <end position="158"/>
    </location>
</feature>
<evidence type="ECO:0000313" key="8">
    <source>
        <dbReference type="EMBL" id="CAD5223905.1"/>
    </source>
</evidence>
<evidence type="ECO:0000259" key="7">
    <source>
        <dbReference type="PROSITE" id="PS50076"/>
    </source>
</evidence>
<comment type="function">
    <text evidence="4">Co-chaperone for Hsp70 protein HSPA5/BiP that acts as a key repressor of the ERN1/IRE1-mediated unfolded protein response (UPR). J domain-containing co-chaperones stimulate the ATPase activity of Hsp70 proteins and are required for efficient substrate recognition by Hsp70 proteins. In the unstressed endoplasmic reticulum, interacts with the luminal region of ERN1/IRE1 and selectively recruits HSPA5/BiP: HSPA5/BiP disrupts the dimerization of the active ERN1/IRE1 luminal region, thereby inactivating ERN1/IRE1. Also involved in endoplasmic reticulum-associated degradation (ERAD) of misfolded proteins. Required for survival of B-cell progenitors and normal antibody production.</text>
</comment>
<keyword evidence="6" id="KW-0472">Membrane</keyword>
<dbReference type="InterPro" id="IPR001623">
    <property type="entry name" value="DnaJ_domain"/>
</dbReference>
<evidence type="ECO:0000256" key="6">
    <source>
        <dbReference type="SAM" id="Phobius"/>
    </source>
</evidence>
<dbReference type="SUPFAM" id="SSF46565">
    <property type="entry name" value="Chaperone J-domain"/>
    <property type="match status" value="1"/>
</dbReference>
<dbReference type="Proteomes" id="UP000783686">
    <property type="component" value="Unassembled WGS sequence"/>
</dbReference>
<keyword evidence="6" id="KW-1133">Transmembrane helix</keyword>
<dbReference type="PANTHER" id="PTHR44360">
    <property type="entry name" value="DNAJ HOMOLOG SUBFAMILY B MEMBER 9"/>
    <property type="match status" value="1"/>
</dbReference>
<evidence type="ECO:0000256" key="1">
    <source>
        <dbReference type="ARBA" id="ARBA00023186"/>
    </source>
</evidence>
<protein>
    <recommendedName>
        <fullName evidence="2">DnaJ homolog subfamily B member 9</fullName>
    </recommendedName>
    <alternativeName>
        <fullName evidence="3">Endoplasmic reticulum DNA J domain-containing protein 4</fullName>
    </alternativeName>
</protein>
<evidence type="ECO:0000256" key="5">
    <source>
        <dbReference type="ARBA" id="ARBA00046365"/>
    </source>
</evidence>
<dbReference type="InterPro" id="IPR036869">
    <property type="entry name" value="J_dom_sf"/>
</dbReference>
<organism evidence="8 9">
    <name type="scientific">Bursaphelenchus okinawaensis</name>
    <dbReference type="NCBI Taxonomy" id="465554"/>
    <lineage>
        <taxon>Eukaryota</taxon>
        <taxon>Metazoa</taxon>
        <taxon>Ecdysozoa</taxon>
        <taxon>Nematoda</taxon>
        <taxon>Chromadorea</taxon>
        <taxon>Rhabditida</taxon>
        <taxon>Tylenchina</taxon>
        <taxon>Tylenchomorpha</taxon>
        <taxon>Aphelenchoidea</taxon>
        <taxon>Aphelenchoididae</taxon>
        <taxon>Bursaphelenchus</taxon>
    </lineage>
</organism>
<dbReference type="PROSITE" id="PS50076">
    <property type="entry name" value="DNAJ_2"/>
    <property type="match status" value="1"/>
</dbReference>
<proteinExistence type="predicted"/>
<dbReference type="InterPro" id="IPR051948">
    <property type="entry name" value="Hsp70_co-chaperone_J-domain"/>
</dbReference>
<dbReference type="OrthoDB" id="376357at2759"/>
<name>A0A811L442_9BILA</name>
<feature type="domain" description="J" evidence="7">
    <location>
        <begin position="13"/>
        <end position="93"/>
    </location>
</feature>
<keyword evidence="1" id="KW-0143">Chaperone</keyword>
<reference evidence="8" key="1">
    <citation type="submission" date="2020-09" db="EMBL/GenBank/DDBJ databases">
        <authorList>
            <person name="Kikuchi T."/>
        </authorList>
    </citation>
    <scope>NUCLEOTIDE SEQUENCE</scope>
    <source>
        <strain evidence="8">SH1</strain>
    </source>
</reference>
<accession>A0A811L442</accession>
<dbReference type="PRINTS" id="PR00625">
    <property type="entry name" value="JDOMAIN"/>
</dbReference>
<dbReference type="AlphaFoldDB" id="A0A811L442"/>
<keyword evidence="6" id="KW-0812">Transmembrane</keyword>
<evidence type="ECO:0000256" key="4">
    <source>
        <dbReference type="ARBA" id="ARBA00045428"/>
    </source>
</evidence>
<dbReference type="Gene3D" id="1.10.287.110">
    <property type="entry name" value="DnaJ domain"/>
    <property type="match status" value="1"/>
</dbReference>
<dbReference type="GO" id="GO:0036503">
    <property type="term" value="P:ERAD pathway"/>
    <property type="evidence" value="ECO:0007669"/>
    <property type="project" value="TreeGrafter"/>
</dbReference>